<dbReference type="InterPro" id="IPR002921">
    <property type="entry name" value="Fungal_lipase-type"/>
</dbReference>
<evidence type="ECO:0000256" key="2">
    <source>
        <dbReference type="ARBA" id="ARBA00022801"/>
    </source>
</evidence>
<evidence type="ECO:0000259" key="4">
    <source>
        <dbReference type="Pfam" id="PF01764"/>
    </source>
</evidence>
<dbReference type="PANTHER" id="PTHR46640">
    <property type="entry name" value="TRIACYLGLYCEROL LIPASE, PUTATIVE (AFU_ORTHOLOGUE AFUA_6G06510)-RELATED"/>
    <property type="match status" value="1"/>
</dbReference>
<gene>
    <name evidence="6" type="ORF">AYO21_04221</name>
</gene>
<dbReference type="GO" id="GO:0016042">
    <property type="term" value="P:lipid catabolic process"/>
    <property type="evidence" value="ECO:0007669"/>
    <property type="project" value="InterPro"/>
</dbReference>
<dbReference type="OrthoDB" id="426718at2759"/>
<feature type="domain" description="Mono-/di-acylglycerol lipase N-terminal" evidence="5">
    <location>
        <begin position="20"/>
        <end position="77"/>
    </location>
</feature>
<protein>
    <recommendedName>
        <fullName evidence="8">Fungal lipase-like domain-containing protein</fullName>
    </recommendedName>
</protein>
<dbReference type="Proteomes" id="UP000077002">
    <property type="component" value="Unassembled WGS sequence"/>
</dbReference>
<dbReference type="EMBL" id="LVKK01000023">
    <property type="protein sequence ID" value="OAG41519.1"/>
    <property type="molecule type" value="Genomic_DNA"/>
</dbReference>
<sequence>MSFASFCAPLLLFLTLVNAAPFTLQKRAVSQDLLNQLAFFEQYSAAAYCPDNNVPSSSANITCEAGNCPLVQTAGAESLLEFQNEGLADSTGFVAVDHTNQMIVMSFRGTTSFSNILADINLVMVPWDVCTLCTAHSGFLDSWKAVKPQIEGVLASAKVTYPSYKIVATGHSLGGAVATLAAAELRETGYDIALYTYGSPMVGNYFLATFITDQSGGNYRVTHAQDIVPKLPGYPIFAHVSPEYWITSPTNVAVTVNDIQQSSGVIDLDGNQGELDSSIDDHGWYFNSIAACSPGLGSELARASGGFLSHPDLSAPDKEAASAAVD</sequence>
<dbReference type="AlphaFoldDB" id="A0A177FE91"/>
<dbReference type="Gene3D" id="3.40.50.1820">
    <property type="entry name" value="alpha/beta hydrolase"/>
    <property type="match status" value="1"/>
</dbReference>
<organism evidence="6 7">
    <name type="scientific">Fonsecaea monophora</name>
    <dbReference type="NCBI Taxonomy" id="254056"/>
    <lineage>
        <taxon>Eukaryota</taxon>
        <taxon>Fungi</taxon>
        <taxon>Dikarya</taxon>
        <taxon>Ascomycota</taxon>
        <taxon>Pezizomycotina</taxon>
        <taxon>Eurotiomycetes</taxon>
        <taxon>Chaetothyriomycetidae</taxon>
        <taxon>Chaetothyriales</taxon>
        <taxon>Herpotrichiellaceae</taxon>
        <taxon>Fonsecaea</taxon>
    </lineage>
</organism>
<feature type="signal peptide" evidence="3">
    <location>
        <begin position="1"/>
        <end position="19"/>
    </location>
</feature>
<evidence type="ECO:0008006" key="8">
    <source>
        <dbReference type="Google" id="ProtNLM"/>
    </source>
</evidence>
<dbReference type="RefSeq" id="XP_022513471.1">
    <property type="nucleotide sequence ID" value="XM_022654194.1"/>
</dbReference>
<name>A0A177FE91_9EURO</name>
<reference evidence="6 7" key="1">
    <citation type="submission" date="2016-03" db="EMBL/GenBank/DDBJ databases">
        <title>Draft genome sequence of the Fonsecaea monophora CBS 269.37.</title>
        <authorList>
            <person name="Bombassaro A."/>
            <person name="Vinicius W.A."/>
            <person name="De Hoog S."/>
            <person name="Sun J."/>
            <person name="Souza E.M."/>
            <person name="Raittz R.T."/>
            <person name="Costa F."/>
            <person name="Leao A.C."/>
            <person name="Tadra-Sfeir M.Z."/>
            <person name="Baura V."/>
            <person name="Balsanelli E."/>
            <person name="Pedrosa F.O."/>
            <person name="Moreno L.F."/>
            <person name="Steffens M.B."/>
            <person name="Xi L."/>
            <person name="Bocca A.L."/>
            <person name="Felipe M.S."/>
            <person name="Teixeira M."/>
            <person name="Telles Filho F.Q."/>
            <person name="Azevedo C.M."/>
            <person name="Gomes R."/>
            <person name="Vicente V.A."/>
        </authorList>
    </citation>
    <scope>NUCLEOTIDE SEQUENCE [LARGE SCALE GENOMIC DNA]</scope>
    <source>
        <strain evidence="6 7">CBS 269.37</strain>
    </source>
</reference>
<dbReference type="PANTHER" id="PTHR46640:SF1">
    <property type="entry name" value="FUNGAL LIPASE-LIKE DOMAIN-CONTAINING PROTEIN-RELATED"/>
    <property type="match status" value="1"/>
</dbReference>
<dbReference type="GeneID" id="34599391"/>
<evidence type="ECO:0000256" key="1">
    <source>
        <dbReference type="ARBA" id="ARBA00022729"/>
    </source>
</evidence>
<evidence type="ECO:0000256" key="3">
    <source>
        <dbReference type="SAM" id="SignalP"/>
    </source>
</evidence>
<dbReference type="Pfam" id="PF03893">
    <property type="entry name" value="Lipase3_N"/>
    <property type="match status" value="1"/>
</dbReference>
<feature type="chain" id="PRO_5008061092" description="Fungal lipase-like domain-containing protein" evidence="3">
    <location>
        <begin position="20"/>
        <end position="326"/>
    </location>
</feature>
<accession>A0A177FE91</accession>
<evidence type="ECO:0000313" key="7">
    <source>
        <dbReference type="Proteomes" id="UP000077002"/>
    </source>
</evidence>
<keyword evidence="2" id="KW-0378">Hydrolase</keyword>
<dbReference type="InterPro" id="IPR029058">
    <property type="entry name" value="AB_hydrolase_fold"/>
</dbReference>
<dbReference type="CDD" id="cd00519">
    <property type="entry name" value="Lipase_3"/>
    <property type="match status" value="1"/>
</dbReference>
<dbReference type="GO" id="GO:0016787">
    <property type="term" value="F:hydrolase activity"/>
    <property type="evidence" value="ECO:0007669"/>
    <property type="project" value="UniProtKB-KW"/>
</dbReference>
<keyword evidence="7" id="KW-1185">Reference proteome</keyword>
<proteinExistence type="predicted"/>
<feature type="domain" description="Fungal lipase-type" evidence="4">
    <location>
        <begin position="104"/>
        <end position="233"/>
    </location>
</feature>
<dbReference type="InterPro" id="IPR005592">
    <property type="entry name" value="Mono/diacylglycerol_lipase_N"/>
</dbReference>
<keyword evidence="1 3" id="KW-0732">Signal</keyword>
<dbReference type="InterPro" id="IPR051299">
    <property type="entry name" value="AB_hydrolase_lip/est"/>
</dbReference>
<evidence type="ECO:0000259" key="5">
    <source>
        <dbReference type="Pfam" id="PF03893"/>
    </source>
</evidence>
<comment type="caution">
    <text evidence="6">The sequence shown here is derived from an EMBL/GenBank/DDBJ whole genome shotgun (WGS) entry which is preliminary data.</text>
</comment>
<dbReference type="Pfam" id="PF01764">
    <property type="entry name" value="Lipase_3"/>
    <property type="match status" value="1"/>
</dbReference>
<dbReference type="SUPFAM" id="SSF53474">
    <property type="entry name" value="alpha/beta-Hydrolases"/>
    <property type="match status" value="1"/>
</dbReference>
<evidence type="ECO:0000313" key="6">
    <source>
        <dbReference type="EMBL" id="OAG41519.1"/>
    </source>
</evidence>